<evidence type="ECO:0000256" key="1">
    <source>
        <dbReference type="SAM" id="MobiDB-lite"/>
    </source>
</evidence>
<evidence type="ECO:0000313" key="2">
    <source>
        <dbReference type="EMBL" id="MDR6704738.1"/>
    </source>
</evidence>
<proteinExistence type="predicted"/>
<name>A0AAW8M0P3_AGRTU</name>
<evidence type="ECO:0000313" key="3">
    <source>
        <dbReference type="Proteomes" id="UP001265315"/>
    </source>
</evidence>
<comment type="caution">
    <text evidence="2">The sequence shown here is derived from an EMBL/GenBank/DDBJ whole genome shotgun (WGS) entry which is preliminary data.</text>
</comment>
<organism evidence="2 3">
    <name type="scientific">Agrobacterium tumefaciens</name>
    <dbReference type="NCBI Taxonomy" id="358"/>
    <lineage>
        <taxon>Bacteria</taxon>
        <taxon>Pseudomonadati</taxon>
        <taxon>Pseudomonadota</taxon>
        <taxon>Alphaproteobacteria</taxon>
        <taxon>Hyphomicrobiales</taxon>
        <taxon>Rhizobiaceae</taxon>
        <taxon>Rhizobium/Agrobacterium group</taxon>
        <taxon>Agrobacterium</taxon>
        <taxon>Agrobacterium tumefaciens complex</taxon>
    </lineage>
</organism>
<accession>A0AAW8M0P3</accession>
<sequence length="63" mass="6651">MERSKDGGDWEHLGKKARGSAPAIPAPSSQDIHSLPSIAGTDVTDMRCSDGNTARHQAKQHAA</sequence>
<gene>
    <name evidence="2" type="ORF">J2W61_004613</name>
</gene>
<dbReference type="Proteomes" id="UP001265315">
    <property type="component" value="Unassembled WGS sequence"/>
</dbReference>
<reference evidence="2" key="1">
    <citation type="submission" date="2023-07" db="EMBL/GenBank/DDBJ databases">
        <title>Sorghum-associated microbial communities from plants grown in Nebraska, USA.</title>
        <authorList>
            <person name="Schachtman D."/>
        </authorList>
    </citation>
    <scope>NUCLEOTIDE SEQUENCE</scope>
    <source>
        <strain evidence="2">1457</strain>
    </source>
</reference>
<feature type="compositionally biased region" description="Basic and acidic residues" evidence="1">
    <location>
        <begin position="1"/>
        <end position="14"/>
    </location>
</feature>
<dbReference type="AlphaFoldDB" id="A0AAW8M0P3"/>
<feature type="region of interest" description="Disordered" evidence="1">
    <location>
        <begin position="1"/>
        <end position="63"/>
    </location>
</feature>
<protein>
    <submittedName>
        <fullName evidence="2">Uncharacterized protein</fullName>
    </submittedName>
</protein>
<dbReference type="EMBL" id="JAVDSW010000006">
    <property type="protein sequence ID" value="MDR6704738.1"/>
    <property type="molecule type" value="Genomic_DNA"/>
</dbReference>